<dbReference type="RefSeq" id="XP_001030362.3">
    <property type="nucleotide sequence ID" value="XM_001030362.3"/>
</dbReference>
<dbReference type="PANTHER" id="PTHR23084:SF263">
    <property type="entry name" value="MORN REPEAT-CONTAINING PROTEIN 1"/>
    <property type="match status" value="1"/>
</dbReference>
<dbReference type="InParanoid" id="Q22BN0"/>
<keyword evidence="4" id="KW-1185">Reference proteome</keyword>
<feature type="compositionally biased region" description="Polar residues" evidence="2">
    <location>
        <begin position="561"/>
        <end position="573"/>
    </location>
</feature>
<dbReference type="SUPFAM" id="SSF82185">
    <property type="entry name" value="Histone H3 K4-specific methyltransferase SET7/9 N-terminal domain"/>
    <property type="match status" value="3"/>
</dbReference>
<dbReference type="KEGG" id="tet:TTHERM_01093650"/>
<evidence type="ECO:0000256" key="2">
    <source>
        <dbReference type="SAM" id="MobiDB-lite"/>
    </source>
</evidence>
<dbReference type="EMBL" id="GG662340">
    <property type="protein sequence ID" value="EAR82699.3"/>
    <property type="molecule type" value="Genomic_DNA"/>
</dbReference>
<dbReference type="PANTHER" id="PTHR23084">
    <property type="entry name" value="PHOSPHATIDYLINOSITOL-4-PHOSPHATE 5-KINASE RELATED"/>
    <property type="match status" value="1"/>
</dbReference>
<feature type="compositionally biased region" description="Polar residues" evidence="2">
    <location>
        <begin position="519"/>
        <end position="551"/>
    </location>
</feature>
<dbReference type="SMART" id="SM00698">
    <property type="entry name" value="MORN"/>
    <property type="match status" value="11"/>
</dbReference>
<sequence>MEQKQYVIQHDQSQTQSRMFQFNNTSQENVFQKSGSIDGFGTENDTQMMGNHTHQATEGADNKYGQTLYKKGQTFNISKDENSNNLQNKGNIVDMDINSQVEFFKNYKLNIRDLFTMEQLNNDPNLKMKKYKQQVFYGIILNSKRHGNGVMVYQNGRIYEGQWENDLKHGRGYEIFPSGSTYDGYYINGKPEGRGTYKYANGEIYEGEWINGMKHGSGIWRGNKGDSYIGEWKFGKTDGYGVHTWLNGDRYEGQFKQCLKHGEGTEKFANGDSYIGNYQNGKPEGYGEYYWVNGSFFKGYFKNGLRHGHGVWKRGPGNSDMYEGEYFNDKKCGYGVFTWSSGNVYKGNYFDDLRNGYGEMYWTDGSFYKGQWERGIQHGEGEMCMRGEPPRRGLFENNVYIRPLEEHEQFNYQSLPNPQSQQNLGAIRTSTNSIKGNKLGRNQANNSQQFEQSYTIVPNSGVNTPKYKLPQINNRNSSSMRSNSIRTPQGRTLGVSADYYDTTPNSNRASTHKKKKIRPSSTIQQKINQRVLQERSSNSSQEKGNGQNNLTKFKLPKRIQGNGSNSRSNSPTIKNEENKRAIIQNQNAQKKIWKSPGIAGLRGRISPI</sequence>
<dbReference type="OrthoDB" id="287158at2759"/>
<dbReference type="Gene3D" id="2.20.110.10">
    <property type="entry name" value="Histone H3 K4-specific methyltransferase SET7/9 N-terminal domain"/>
    <property type="match status" value="5"/>
</dbReference>
<organism evidence="3 4">
    <name type="scientific">Tetrahymena thermophila (strain SB210)</name>
    <dbReference type="NCBI Taxonomy" id="312017"/>
    <lineage>
        <taxon>Eukaryota</taxon>
        <taxon>Sar</taxon>
        <taxon>Alveolata</taxon>
        <taxon>Ciliophora</taxon>
        <taxon>Intramacronucleata</taxon>
        <taxon>Oligohymenophorea</taxon>
        <taxon>Hymenostomatida</taxon>
        <taxon>Tetrahymenina</taxon>
        <taxon>Tetrahymenidae</taxon>
        <taxon>Tetrahymena</taxon>
    </lineage>
</organism>
<dbReference type="FunFam" id="2.20.110.10:FF:000002">
    <property type="entry name" value="Phosphatidylinositol 4-phosphate 5-kinase 8"/>
    <property type="match status" value="1"/>
</dbReference>
<dbReference type="AlphaFoldDB" id="Q22BN0"/>
<dbReference type="InterPro" id="IPR003409">
    <property type="entry name" value="MORN"/>
</dbReference>
<dbReference type="Proteomes" id="UP000009168">
    <property type="component" value="Unassembled WGS sequence"/>
</dbReference>
<gene>
    <name evidence="3" type="ORF">TTHERM_01093650</name>
</gene>
<dbReference type="Pfam" id="PF02493">
    <property type="entry name" value="MORN"/>
    <property type="match status" value="11"/>
</dbReference>
<feature type="compositionally biased region" description="Low complexity" evidence="2">
    <location>
        <begin position="472"/>
        <end position="486"/>
    </location>
</feature>
<dbReference type="eggNOG" id="KOG0231">
    <property type="taxonomic scope" value="Eukaryota"/>
</dbReference>
<proteinExistence type="predicted"/>
<reference evidence="4" key="1">
    <citation type="journal article" date="2006" name="PLoS Biol.">
        <title>Macronuclear genome sequence of the ciliate Tetrahymena thermophila, a model eukaryote.</title>
        <authorList>
            <person name="Eisen J.A."/>
            <person name="Coyne R.S."/>
            <person name="Wu M."/>
            <person name="Wu D."/>
            <person name="Thiagarajan M."/>
            <person name="Wortman J.R."/>
            <person name="Badger J.H."/>
            <person name="Ren Q."/>
            <person name="Amedeo P."/>
            <person name="Jones K.M."/>
            <person name="Tallon L.J."/>
            <person name="Delcher A.L."/>
            <person name="Salzberg S.L."/>
            <person name="Silva J.C."/>
            <person name="Haas B.J."/>
            <person name="Majoros W.H."/>
            <person name="Farzad M."/>
            <person name="Carlton J.M."/>
            <person name="Smith R.K. Jr."/>
            <person name="Garg J."/>
            <person name="Pearlman R.E."/>
            <person name="Karrer K.M."/>
            <person name="Sun L."/>
            <person name="Manning G."/>
            <person name="Elde N.C."/>
            <person name="Turkewitz A.P."/>
            <person name="Asai D.J."/>
            <person name="Wilkes D.E."/>
            <person name="Wang Y."/>
            <person name="Cai H."/>
            <person name="Collins K."/>
            <person name="Stewart B.A."/>
            <person name="Lee S.R."/>
            <person name="Wilamowska K."/>
            <person name="Weinberg Z."/>
            <person name="Ruzzo W.L."/>
            <person name="Wloga D."/>
            <person name="Gaertig J."/>
            <person name="Frankel J."/>
            <person name="Tsao C.-C."/>
            <person name="Gorovsky M.A."/>
            <person name="Keeling P.J."/>
            <person name="Waller R.F."/>
            <person name="Patron N.J."/>
            <person name="Cherry J.M."/>
            <person name="Stover N.A."/>
            <person name="Krieger C.J."/>
            <person name="del Toro C."/>
            <person name="Ryder H.F."/>
            <person name="Williamson S.C."/>
            <person name="Barbeau R.A."/>
            <person name="Hamilton E.P."/>
            <person name="Orias E."/>
        </authorList>
    </citation>
    <scope>NUCLEOTIDE SEQUENCE [LARGE SCALE GENOMIC DNA]</scope>
    <source>
        <strain evidence="4">SB210</strain>
    </source>
</reference>
<name>Q22BN0_TETTS</name>
<feature type="region of interest" description="Disordered" evidence="2">
    <location>
        <begin position="457"/>
        <end position="577"/>
    </location>
</feature>
<evidence type="ECO:0000313" key="4">
    <source>
        <dbReference type="Proteomes" id="UP000009168"/>
    </source>
</evidence>
<dbReference type="GeneID" id="7835054"/>
<accession>Q22BN0</accession>
<dbReference type="HOGENOM" id="CLU_468146_0_0_1"/>
<keyword evidence="1" id="KW-0677">Repeat</keyword>
<evidence type="ECO:0000313" key="3">
    <source>
        <dbReference type="EMBL" id="EAR82699.3"/>
    </source>
</evidence>
<protein>
    <submittedName>
        <fullName evidence="3">MORN motif protein</fullName>
    </submittedName>
</protein>
<evidence type="ECO:0000256" key="1">
    <source>
        <dbReference type="ARBA" id="ARBA00022737"/>
    </source>
</evidence>